<organism evidence="5 6">
    <name type="scientific">Zophobas morio</name>
    <dbReference type="NCBI Taxonomy" id="2755281"/>
    <lineage>
        <taxon>Eukaryota</taxon>
        <taxon>Metazoa</taxon>
        <taxon>Ecdysozoa</taxon>
        <taxon>Arthropoda</taxon>
        <taxon>Hexapoda</taxon>
        <taxon>Insecta</taxon>
        <taxon>Pterygota</taxon>
        <taxon>Neoptera</taxon>
        <taxon>Endopterygota</taxon>
        <taxon>Coleoptera</taxon>
        <taxon>Polyphaga</taxon>
        <taxon>Cucujiformia</taxon>
        <taxon>Tenebrionidae</taxon>
        <taxon>Zophobas</taxon>
    </lineage>
</organism>
<dbReference type="InterPro" id="IPR033010">
    <property type="entry name" value="Cdc20/Fizzy"/>
</dbReference>
<reference evidence="5" key="1">
    <citation type="journal article" date="2023" name="G3 (Bethesda)">
        <title>Whole genome assemblies of Zophobas morio and Tenebrio molitor.</title>
        <authorList>
            <person name="Kaur S."/>
            <person name="Stinson S.A."/>
            <person name="diCenzo G.C."/>
        </authorList>
    </citation>
    <scope>NUCLEOTIDE SEQUENCE</scope>
    <source>
        <strain evidence="5">QUZm001</strain>
    </source>
</reference>
<evidence type="ECO:0000313" key="5">
    <source>
        <dbReference type="EMBL" id="KAJ3616042.1"/>
    </source>
</evidence>
<name>A0AA38HGH1_9CUCU</name>
<dbReference type="InterPro" id="IPR019775">
    <property type="entry name" value="WD40_repeat_CS"/>
</dbReference>
<dbReference type="InterPro" id="IPR015943">
    <property type="entry name" value="WD40/YVTN_repeat-like_dom_sf"/>
</dbReference>
<dbReference type="GO" id="GO:1905786">
    <property type="term" value="P:positive regulation of anaphase-promoting complex-dependent catabolic process"/>
    <property type="evidence" value="ECO:0007669"/>
    <property type="project" value="TreeGrafter"/>
</dbReference>
<evidence type="ECO:0000256" key="2">
    <source>
        <dbReference type="ARBA" id="ARBA00022737"/>
    </source>
</evidence>
<feature type="repeat" description="WD" evidence="4">
    <location>
        <begin position="92"/>
        <end position="127"/>
    </location>
</feature>
<evidence type="ECO:0000256" key="4">
    <source>
        <dbReference type="PROSITE-ProRule" id="PRU00221"/>
    </source>
</evidence>
<keyword evidence="2" id="KW-0677">Repeat</keyword>
<dbReference type="Pfam" id="PF00400">
    <property type="entry name" value="WD40"/>
    <property type="match status" value="2"/>
</dbReference>
<feature type="repeat" description="WD" evidence="4">
    <location>
        <begin position="9"/>
        <end position="50"/>
    </location>
</feature>
<dbReference type="GO" id="GO:0031145">
    <property type="term" value="P:anaphase-promoting complex-dependent catabolic process"/>
    <property type="evidence" value="ECO:0007669"/>
    <property type="project" value="TreeGrafter"/>
</dbReference>
<dbReference type="SUPFAM" id="SSF50978">
    <property type="entry name" value="WD40 repeat-like"/>
    <property type="match status" value="1"/>
</dbReference>
<dbReference type="Gene3D" id="2.130.10.10">
    <property type="entry name" value="YVTN repeat-like/Quinoprotein amine dehydrogenase"/>
    <property type="match status" value="1"/>
</dbReference>
<keyword evidence="6" id="KW-1185">Reference proteome</keyword>
<evidence type="ECO:0000256" key="3">
    <source>
        <dbReference type="ARBA" id="ARBA00023306"/>
    </source>
</evidence>
<gene>
    <name evidence="5" type="ORF">Zmor_012102</name>
</gene>
<dbReference type="InterPro" id="IPR001680">
    <property type="entry name" value="WD40_rpt"/>
</dbReference>
<dbReference type="GO" id="GO:1990757">
    <property type="term" value="F:ubiquitin ligase activator activity"/>
    <property type="evidence" value="ECO:0007669"/>
    <property type="project" value="TreeGrafter"/>
</dbReference>
<evidence type="ECO:0000256" key="1">
    <source>
        <dbReference type="ARBA" id="ARBA00022574"/>
    </source>
</evidence>
<proteinExistence type="predicted"/>
<evidence type="ECO:0000313" key="6">
    <source>
        <dbReference type="Proteomes" id="UP001168821"/>
    </source>
</evidence>
<sequence>MQVIKLCDLRAHADSVTSVSWIGKGQHLAVGTTNGLVLLWDTVKCKTIRAMTGHAARIGTMASKASLLLTGSRDRSILYRDIRAPEQFLGTLLGHKQEVCGVRWSPDRPLIASGGNDNKLYVWDINNFRTGPCIQFNEHKAAVKALAWSPHQVMSASP</sequence>
<dbReference type="GO" id="GO:0010997">
    <property type="term" value="F:anaphase-promoting complex binding"/>
    <property type="evidence" value="ECO:0007669"/>
    <property type="project" value="InterPro"/>
</dbReference>
<comment type="caution">
    <text evidence="5">The sequence shown here is derived from an EMBL/GenBank/DDBJ whole genome shotgun (WGS) entry which is preliminary data.</text>
</comment>
<dbReference type="PROSITE" id="PS50082">
    <property type="entry name" value="WD_REPEATS_2"/>
    <property type="match status" value="2"/>
</dbReference>
<dbReference type="SMART" id="SM00320">
    <property type="entry name" value="WD40"/>
    <property type="match status" value="3"/>
</dbReference>
<protein>
    <submittedName>
        <fullName evidence="5">Uncharacterized protein</fullName>
    </submittedName>
</protein>
<dbReference type="InterPro" id="IPR036322">
    <property type="entry name" value="WD40_repeat_dom_sf"/>
</dbReference>
<dbReference type="Proteomes" id="UP001168821">
    <property type="component" value="Unassembled WGS sequence"/>
</dbReference>
<accession>A0AA38HGH1</accession>
<dbReference type="EMBL" id="JALNTZ010003754">
    <property type="protein sequence ID" value="KAJ3616042.1"/>
    <property type="molecule type" value="Genomic_DNA"/>
</dbReference>
<dbReference type="PROSITE" id="PS00678">
    <property type="entry name" value="WD_REPEATS_1"/>
    <property type="match status" value="1"/>
</dbReference>
<dbReference type="GO" id="GO:0005680">
    <property type="term" value="C:anaphase-promoting complex"/>
    <property type="evidence" value="ECO:0007669"/>
    <property type="project" value="TreeGrafter"/>
</dbReference>
<dbReference type="PROSITE" id="PS50294">
    <property type="entry name" value="WD_REPEATS_REGION"/>
    <property type="match status" value="2"/>
</dbReference>
<dbReference type="PANTHER" id="PTHR19918:SF1">
    <property type="entry name" value="FIZZY-RELATED PROTEIN HOMOLOG"/>
    <property type="match status" value="1"/>
</dbReference>
<dbReference type="AlphaFoldDB" id="A0AA38HGH1"/>
<dbReference type="PANTHER" id="PTHR19918">
    <property type="entry name" value="CELL DIVISION CYCLE 20 CDC20 FIZZY -RELATED"/>
    <property type="match status" value="1"/>
</dbReference>
<keyword evidence="1 4" id="KW-0853">WD repeat</keyword>
<keyword evidence="3" id="KW-0131">Cell cycle</keyword>